<comment type="subcellular location">
    <subcellularLocation>
        <location evidence="6">Nucleus</location>
    </subcellularLocation>
</comment>
<sequence>MSSHLEGGPRLENTANLDEPQNKKLTDVTVPDGCAGQCGCRGDGGEEKACLSSERHPQKPRKMSRSPKCARCRNHGVVSCLKGHKRFCRWRDCRCACCLLVVERQRVMAAQVALRRQQAAEVRRAQGTSKSRVRCAGSLRKAAHQRYSRTAEQSTLTKSLLQGTDLPLGTESSWSKQTRRDQTCLSLPSISARMRKRRTFADKELENLMLEKELGQRELLNEFTYHAVGPAVAPVPLPVSPNLDCCRDPRMPGYVSVHKYKPLYECDFQFYQFFHLKSCSPAECTDFYQSLEQSRQDVAQNICNISDKALICPTSQEKHRANTLSGLEAVKPTLLDSNGSSATPCSASGSAWVLIGGQDISETNRTAGLRSAKAWCSDSHVDPAGAGEDSGASPQGDPLGSPAAKPLPFSVEALLKA</sequence>
<dbReference type="InterPro" id="IPR036407">
    <property type="entry name" value="DM_DNA-bd_sf"/>
</dbReference>
<dbReference type="GeneTree" id="ENSGT00940000156282"/>
<dbReference type="PROSITE" id="PS50809">
    <property type="entry name" value="DM_2"/>
    <property type="match status" value="1"/>
</dbReference>
<accession>H3DL60</accession>
<name>H3DL60_TETNG</name>
<dbReference type="Ensembl" id="ENSTNIT00000021493.1">
    <property type="protein sequence ID" value="ENSTNIP00000021258.1"/>
    <property type="gene ID" value="ENSTNIG00000018093.1"/>
</dbReference>
<dbReference type="STRING" id="99883.ENSTNIP00000021258"/>
<comment type="similarity">
    <text evidence="1">Belongs to the DMRT family.</text>
</comment>
<dbReference type="InterPro" id="IPR001275">
    <property type="entry name" value="DM_DNA-bd"/>
</dbReference>
<reference evidence="9" key="2">
    <citation type="submission" date="2025-08" db="UniProtKB">
        <authorList>
            <consortium name="Ensembl"/>
        </authorList>
    </citation>
    <scope>IDENTIFICATION</scope>
</reference>
<evidence type="ECO:0000256" key="2">
    <source>
        <dbReference type="ARBA" id="ARBA00022723"/>
    </source>
</evidence>
<evidence type="ECO:0000256" key="6">
    <source>
        <dbReference type="PROSITE-ProRule" id="PRU00070"/>
    </source>
</evidence>
<dbReference type="Proteomes" id="UP000007303">
    <property type="component" value="Unassembled WGS sequence"/>
</dbReference>
<evidence type="ECO:0000256" key="1">
    <source>
        <dbReference type="ARBA" id="ARBA00006834"/>
    </source>
</evidence>
<dbReference type="AlphaFoldDB" id="H3DL60"/>
<evidence type="ECO:0000256" key="5">
    <source>
        <dbReference type="ARBA" id="ARBA00023242"/>
    </source>
</evidence>
<organism evidence="9 10">
    <name type="scientific">Tetraodon nigroviridis</name>
    <name type="common">Spotted green pufferfish</name>
    <name type="synonym">Chelonodon nigroviridis</name>
    <dbReference type="NCBI Taxonomy" id="99883"/>
    <lineage>
        <taxon>Eukaryota</taxon>
        <taxon>Metazoa</taxon>
        <taxon>Chordata</taxon>
        <taxon>Craniata</taxon>
        <taxon>Vertebrata</taxon>
        <taxon>Euteleostomi</taxon>
        <taxon>Actinopterygii</taxon>
        <taxon>Neopterygii</taxon>
        <taxon>Teleostei</taxon>
        <taxon>Neoteleostei</taxon>
        <taxon>Acanthomorphata</taxon>
        <taxon>Eupercaria</taxon>
        <taxon>Tetraodontiformes</taxon>
        <taxon>Tetradontoidea</taxon>
        <taxon>Tetraodontidae</taxon>
        <taxon>Tetraodon</taxon>
    </lineage>
</organism>
<dbReference type="FunFam" id="4.10.1040.10:FF:000001">
    <property type="entry name" value="doublesex- and mab-3-related transcription factor 1"/>
    <property type="match status" value="1"/>
</dbReference>
<keyword evidence="4 6" id="KW-0238">DNA-binding</keyword>
<dbReference type="PANTHER" id="PTHR12322:SF122">
    <property type="entry name" value="DOUBLESEX- AND MAB-3-RELATED TRANSCRIPTION FACTOR 2"/>
    <property type="match status" value="1"/>
</dbReference>
<evidence type="ECO:0000313" key="9">
    <source>
        <dbReference type="Ensembl" id="ENSTNIP00000021258.1"/>
    </source>
</evidence>
<reference evidence="10" key="1">
    <citation type="journal article" date="2004" name="Nature">
        <title>Genome duplication in the teleost fish Tetraodon nigroviridis reveals the early vertebrate proto-karyotype.</title>
        <authorList>
            <person name="Jaillon O."/>
            <person name="Aury J.-M."/>
            <person name="Brunet F."/>
            <person name="Petit J.-L."/>
            <person name="Stange-Thomann N."/>
            <person name="Mauceli E."/>
            <person name="Bouneau L."/>
            <person name="Fischer C."/>
            <person name="Ozouf-Costaz C."/>
            <person name="Bernot A."/>
            <person name="Nicaud S."/>
            <person name="Jaffe D."/>
            <person name="Fisher S."/>
            <person name="Lutfalla G."/>
            <person name="Dossat C."/>
            <person name="Segurens B."/>
            <person name="Dasilva C."/>
            <person name="Salanoubat M."/>
            <person name="Levy M."/>
            <person name="Boudet N."/>
            <person name="Castellano S."/>
            <person name="Anthouard V."/>
            <person name="Jubin C."/>
            <person name="Castelli V."/>
            <person name="Katinka M."/>
            <person name="Vacherie B."/>
            <person name="Biemont C."/>
            <person name="Skalli Z."/>
            <person name="Cattolico L."/>
            <person name="Poulain J."/>
            <person name="De Berardinis V."/>
            <person name="Cruaud C."/>
            <person name="Duprat S."/>
            <person name="Brottier P."/>
            <person name="Coutanceau J.-P."/>
            <person name="Gouzy J."/>
            <person name="Parra G."/>
            <person name="Lardier G."/>
            <person name="Chapple C."/>
            <person name="McKernan K.J."/>
            <person name="McEwan P."/>
            <person name="Bosak S."/>
            <person name="Kellis M."/>
            <person name="Volff J.-N."/>
            <person name="Guigo R."/>
            <person name="Zody M.C."/>
            <person name="Mesirov J."/>
            <person name="Lindblad-Toh K."/>
            <person name="Birren B."/>
            <person name="Nusbaum C."/>
            <person name="Kahn D."/>
            <person name="Robinson-Rechavi M."/>
            <person name="Laudet V."/>
            <person name="Schachter V."/>
            <person name="Quetier F."/>
            <person name="Saurin W."/>
            <person name="Scarpelli C."/>
            <person name="Wincker P."/>
            <person name="Lander E.S."/>
            <person name="Weissenbach J."/>
            <person name="Roest Crollius H."/>
        </authorList>
    </citation>
    <scope>NUCLEOTIDE SEQUENCE [LARGE SCALE GENOMIC DNA]</scope>
</reference>
<evidence type="ECO:0000256" key="7">
    <source>
        <dbReference type="SAM" id="MobiDB-lite"/>
    </source>
</evidence>
<reference evidence="9" key="3">
    <citation type="submission" date="2025-09" db="UniProtKB">
        <authorList>
            <consortium name="Ensembl"/>
        </authorList>
    </citation>
    <scope>IDENTIFICATION</scope>
</reference>
<keyword evidence="5 6" id="KW-0539">Nucleus</keyword>
<dbReference type="HOGENOM" id="CLU_618153_0_0_1"/>
<keyword evidence="3 6" id="KW-0862">Zinc</keyword>
<dbReference type="SMART" id="SM00301">
    <property type="entry name" value="DM"/>
    <property type="match status" value="1"/>
</dbReference>
<dbReference type="GO" id="GO:0000978">
    <property type="term" value="F:RNA polymerase II cis-regulatory region sequence-specific DNA binding"/>
    <property type="evidence" value="ECO:0007669"/>
    <property type="project" value="TreeGrafter"/>
</dbReference>
<dbReference type="PANTHER" id="PTHR12322">
    <property type="entry name" value="DOUBLESEX AND MAB-3 RELATED TRANSCRIPTION FACTOR DMRT"/>
    <property type="match status" value="1"/>
</dbReference>
<feature type="region of interest" description="Disordered" evidence="7">
    <location>
        <begin position="1"/>
        <end position="24"/>
    </location>
</feature>
<evidence type="ECO:0000256" key="3">
    <source>
        <dbReference type="ARBA" id="ARBA00022833"/>
    </source>
</evidence>
<dbReference type="SUPFAM" id="SSF82927">
    <property type="entry name" value="Cysteine-rich DNA binding domain, (DM domain)"/>
    <property type="match status" value="1"/>
</dbReference>
<dbReference type="OMA" id="SPGLHCC"/>
<keyword evidence="2 6" id="KW-0479">Metal-binding</keyword>
<dbReference type="Gene3D" id="4.10.1040.10">
    <property type="entry name" value="DM DNA-binding domain"/>
    <property type="match status" value="1"/>
</dbReference>
<dbReference type="InParanoid" id="H3DL60"/>
<evidence type="ECO:0000256" key="4">
    <source>
        <dbReference type="ARBA" id="ARBA00023125"/>
    </source>
</evidence>
<proteinExistence type="inferred from homology"/>
<dbReference type="InterPro" id="IPR026607">
    <property type="entry name" value="DMRT"/>
</dbReference>
<dbReference type="PROSITE" id="PS40000">
    <property type="entry name" value="DM_1"/>
    <property type="match status" value="1"/>
</dbReference>
<evidence type="ECO:0000313" key="10">
    <source>
        <dbReference type="Proteomes" id="UP000007303"/>
    </source>
</evidence>
<feature type="domain" description="DM" evidence="8">
    <location>
        <begin position="69"/>
        <end position="116"/>
    </location>
</feature>
<dbReference type="GO" id="GO:0046872">
    <property type="term" value="F:metal ion binding"/>
    <property type="evidence" value="ECO:0007669"/>
    <property type="project" value="UniProtKB-KW"/>
</dbReference>
<feature type="DNA-binding region" description="DM" evidence="6">
    <location>
        <begin position="69"/>
        <end position="116"/>
    </location>
</feature>
<dbReference type="GO" id="GO:0007548">
    <property type="term" value="P:sex differentiation"/>
    <property type="evidence" value="ECO:0007669"/>
    <property type="project" value="TreeGrafter"/>
</dbReference>
<dbReference type="GO" id="GO:0000981">
    <property type="term" value="F:DNA-binding transcription factor activity, RNA polymerase II-specific"/>
    <property type="evidence" value="ECO:0007669"/>
    <property type="project" value="TreeGrafter"/>
</dbReference>
<dbReference type="Pfam" id="PF00751">
    <property type="entry name" value="DM"/>
    <property type="match status" value="1"/>
</dbReference>
<feature type="region of interest" description="Disordered" evidence="7">
    <location>
        <begin position="380"/>
        <end position="406"/>
    </location>
</feature>
<protein>
    <submittedName>
        <fullName evidence="9">Doublesex and mab-3 related transcription factor 2b</fullName>
    </submittedName>
</protein>
<evidence type="ECO:0000259" key="8">
    <source>
        <dbReference type="PROSITE" id="PS50809"/>
    </source>
</evidence>
<keyword evidence="10" id="KW-1185">Reference proteome</keyword>
<dbReference type="GO" id="GO:0005634">
    <property type="term" value="C:nucleus"/>
    <property type="evidence" value="ECO:0007669"/>
    <property type="project" value="UniProtKB-SubCell"/>
</dbReference>